<gene>
    <name evidence="5" type="ORF">ACFO5X_24150</name>
</gene>
<dbReference type="InterPro" id="IPR036390">
    <property type="entry name" value="WH_DNA-bd_sf"/>
</dbReference>
<evidence type="ECO:0000313" key="6">
    <source>
        <dbReference type="Proteomes" id="UP001595973"/>
    </source>
</evidence>
<dbReference type="InterPro" id="IPR014710">
    <property type="entry name" value="RmlC-like_jellyroll"/>
</dbReference>
<keyword evidence="6" id="KW-1185">Reference proteome</keyword>
<dbReference type="SUPFAM" id="SSF46785">
    <property type="entry name" value="Winged helix' DNA-binding domain"/>
    <property type="match status" value="1"/>
</dbReference>
<feature type="domain" description="HTH crp-type" evidence="4">
    <location>
        <begin position="184"/>
        <end position="232"/>
    </location>
</feature>
<keyword evidence="2" id="KW-0238">DNA-binding</keyword>
<dbReference type="Gene3D" id="2.60.120.10">
    <property type="entry name" value="Jelly Rolls"/>
    <property type="match status" value="1"/>
</dbReference>
<evidence type="ECO:0000256" key="3">
    <source>
        <dbReference type="ARBA" id="ARBA00023163"/>
    </source>
</evidence>
<keyword evidence="3" id="KW-0804">Transcription</keyword>
<evidence type="ECO:0000313" key="5">
    <source>
        <dbReference type="EMBL" id="MFC4671665.1"/>
    </source>
</evidence>
<accession>A0ABV9KND2</accession>
<comment type="caution">
    <text evidence="5">The sequence shown here is derived from an EMBL/GenBank/DDBJ whole genome shotgun (WGS) entry which is preliminary data.</text>
</comment>
<keyword evidence="1" id="KW-0805">Transcription regulation</keyword>
<evidence type="ECO:0000259" key="4">
    <source>
        <dbReference type="SMART" id="SM00419"/>
    </source>
</evidence>
<dbReference type="Pfam" id="PF13545">
    <property type="entry name" value="HTH_Crp_2"/>
    <property type="match status" value="1"/>
</dbReference>
<dbReference type="InterPro" id="IPR012318">
    <property type="entry name" value="HTH_CRP"/>
</dbReference>
<dbReference type="InterPro" id="IPR036388">
    <property type="entry name" value="WH-like_DNA-bd_sf"/>
</dbReference>
<proteinExistence type="predicted"/>
<name>A0ABV9KND2_9RHOB</name>
<evidence type="ECO:0000256" key="1">
    <source>
        <dbReference type="ARBA" id="ARBA00023015"/>
    </source>
</evidence>
<reference evidence="6" key="1">
    <citation type="journal article" date="2019" name="Int. J. Syst. Evol. Microbiol.">
        <title>The Global Catalogue of Microorganisms (GCM) 10K type strain sequencing project: providing services to taxonomists for standard genome sequencing and annotation.</title>
        <authorList>
            <consortium name="The Broad Institute Genomics Platform"/>
            <consortium name="The Broad Institute Genome Sequencing Center for Infectious Disease"/>
            <person name="Wu L."/>
            <person name="Ma J."/>
        </authorList>
    </citation>
    <scope>NUCLEOTIDE SEQUENCE [LARGE SCALE GENOMIC DNA]</scope>
    <source>
        <strain evidence="6">CGMCC 4.7283</strain>
    </source>
</reference>
<sequence>MSPPDSGRGPQTEALDSRYRCGMVGRVDAALWQKLQAACEEIRDLDAREIFSRAGEPMTHSALLLEGTMVRYISGGGRSGPDRALVSIQVPGDFVDLHGLPLKYLDHDVSALSEARIALFANADILRIMEASADHSRQLWWLTMIDAAIHLHWLFRTNRLRAAAALADFICEMDVRLSACGLVVDDHMPLPLLQSDLAEVTGLSTVHVSRICKELREAGLCTIRDGGARLHNREGLRKLARFDDRYLYPPP</sequence>
<organism evidence="5 6">
    <name type="scientific">Seohaeicola nanhaiensis</name>
    <dbReference type="NCBI Taxonomy" id="1387282"/>
    <lineage>
        <taxon>Bacteria</taxon>
        <taxon>Pseudomonadati</taxon>
        <taxon>Pseudomonadota</taxon>
        <taxon>Alphaproteobacteria</taxon>
        <taxon>Rhodobacterales</taxon>
        <taxon>Roseobacteraceae</taxon>
        <taxon>Seohaeicola</taxon>
    </lineage>
</organism>
<dbReference type="SMART" id="SM00419">
    <property type="entry name" value="HTH_CRP"/>
    <property type="match status" value="1"/>
</dbReference>
<dbReference type="Gene3D" id="1.10.10.10">
    <property type="entry name" value="Winged helix-like DNA-binding domain superfamily/Winged helix DNA-binding domain"/>
    <property type="match status" value="1"/>
</dbReference>
<protein>
    <submittedName>
        <fullName evidence="5">Crp/Fnr family transcriptional regulator</fullName>
    </submittedName>
</protein>
<dbReference type="SUPFAM" id="SSF51206">
    <property type="entry name" value="cAMP-binding domain-like"/>
    <property type="match status" value="1"/>
</dbReference>
<dbReference type="EMBL" id="JBHSGI010000034">
    <property type="protein sequence ID" value="MFC4671665.1"/>
    <property type="molecule type" value="Genomic_DNA"/>
</dbReference>
<dbReference type="InterPro" id="IPR018490">
    <property type="entry name" value="cNMP-bd_dom_sf"/>
</dbReference>
<evidence type="ECO:0000256" key="2">
    <source>
        <dbReference type="ARBA" id="ARBA00023125"/>
    </source>
</evidence>
<dbReference type="Proteomes" id="UP001595973">
    <property type="component" value="Unassembled WGS sequence"/>
</dbReference>
<dbReference type="RefSeq" id="WP_380722440.1">
    <property type="nucleotide sequence ID" value="NZ_JBHSGI010000034.1"/>
</dbReference>